<proteinExistence type="predicted"/>
<evidence type="ECO:0000313" key="2">
    <source>
        <dbReference type="WBParaSite" id="PS1159_v2.g8580.t2"/>
    </source>
</evidence>
<dbReference type="WBParaSite" id="PS1159_v2.g8580.t2">
    <property type="protein sequence ID" value="PS1159_v2.g8580.t2"/>
    <property type="gene ID" value="PS1159_v2.g8580"/>
</dbReference>
<protein>
    <submittedName>
        <fullName evidence="2">Globin family profile domain-containing protein</fullName>
    </submittedName>
</protein>
<organism evidence="1 2">
    <name type="scientific">Panagrolaimus sp. PS1159</name>
    <dbReference type="NCBI Taxonomy" id="55785"/>
    <lineage>
        <taxon>Eukaryota</taxon>
        <taxon>Metazoa</taxon>
        <taxon>Ecdysozoa</taxon>
        <taxon>Nematoda</taxon>
        <taxon>Chromadorea</taxon>
        <taxon>Rhabditida</taxon>
        <taxon>Tylenchina</taxon>
        <taxon>Panagrolaimomorpha</taxon>
        <taxon>Panagrolaimoidea</taxon>
        <taxon>Panagrolaimidae</taxon>
        <taxon>Panagrolaimus</taxon>
    </lineage>
</organism>
<sequence>MGNEHSSSHSGRTESPSSISSSITPGIIGSAGTNLEHPKIYKHRSLSPEKLSTPQRQARMSRYRASFRNGLPPPSSSNSSQPSTLVTINSGIESARLPRRTKSFRPGPGVQRSNSSQPSTLVTINSGIESARLPRRTKSFRPGPGVQRAPTSFRLPTCQITGLTIHQKSLITTKWKEMDRATEIEYCRNVFETLFKREPKFLRVIDLQDCEEWKIHTNLRIHIRQFCDMLSDVIKHLNDPQLCLNSIREFGSSYASEPSPEGCSSSPRPHVPSAFWETFIFALNNAAKDMQVETSSRSSEVSNFKV</sequence>
<name>A0AC35GU07_9BILA</name>
<reference evidence="2" key="1">
    <citation type="submission" date="2022-11" db="UniProtKB">
        <authorList>
            <consortium name="WormBaseParasite"/>
        </authorList>
    </citation>
    <scope>IDENTIFICATION</scope>
</reference>
<evidence type="ECO:0000313" key="1">
    <source>
        <dbReference type="Proteomes" id="UP000887580"/>
    </source>
</evidence>
<dbReference type="Proteomes" id="UP000887580">
    <property type="component" value="Unplaced"/>
</dbReference>
<accession>A0AC35GU07</accession>